<dbReference type="InterPro" id="IPR020022">
    <property type="entry name" value="N-acetyl_sugar_amidoTrfase"/>
</dbReference>
<dbReference type="EMBL" id="FZOC01000006">
    <property type="protein sequence ID" value="SNS11580.1"/>
    <property type="molecule type" value="Genomic_DNA"/>
</dbReference>
<sequence length="424" mass="48785">MRYCTRCLYPENHPLHLTFDDQGVCSGCRVHEEKDTLDWSARRDRLERLLSSYRNTSGANYDCIVPVSGGRDSYFVVHTVKNVFGLRPLLVHYNTQYNTDLGIRNLAFLRMRFNCDLIGMTLSPELLKTVTRETLRLMASMYWHCIAGQTVFPVQAAVRFKIPLIVWGAHQGLDQVGMFSHLDEVEMTRKYRKEHDLMGFEAEDLAAASSVLSGRDVLPFAYPHDRELEKVGVRGIYLGNYLRWDSKAQHEAMIAAHGYEPGSQERTFDTYNHMDCHHYSGTHDWIKFLKYGYGKALDHACREIRLKRLTRAQGLELVLRHGGDREPRDLPLFLRWLGMEREAFLRLVDARRDPAIWKRGAHGSWELLDAPERHPEEAAHRAAALPLAEGCEFRPGPERAPNAHLIYGRGYSDEPGARRLEPEP</sequence>
<dbReference type="NCBIfam" id="TIGR03573">
    <property type="entry name" value="WbuX"/>
    <property type="match status" value="1"/>
</dbReference>
<keyword evidence="3" id="KW-1185">Reference proteome</keyword>
<feature type="region of interest" description="Disordered" evidence="1">
    <location>
        <begin position="404"/>
        <end position="424"/>
    </location>
</feature>
<dbReference type="GO" id="GO:0016740">
    <property type="term" value="F:transferase activity"/>
    <property type="evidence" value="ECO:0007669"/>
    <property type="project" value="UniProtKB-KW"/>
</dbReference>
<dbReference type="OrthoDB" id="5366152at2"/>
<dbReference type="AlphaFoldDB" id="A0A239BUJ9"/>
<organism evidence="2 3">
    <name type="scientific">Humidesulfovibrio mexicanus</name>
    <dbReference type="NCBI Taxonomy" id="147047"/>
    <lineage>
        <taxon>Bacteria</taxon>
        <taxon>Pseudomonadati</taxon>
        <taxon>Thermodesulfobacteriota</taxon>
        <taxon>Desulfovibrionia</taxon>
        <taxon>Desulfovibrionales</taxon>
        <taxon>Desulfovibrionaceae</taxon>
        <taxon>Humidesulfovibrio</taxon>
    </lineage>
</organism>
<gene>
    <name evidence="2" type="ORF">SAMN04488503_2809</name>
</gene>
<name>A0A239BUJ9_9BACT</name>
<protein>
    <submittedName>
        <fullName evidence="2">N-acetyl sugar amidotransferase</fullName>
    </submittedName>
</protein>
<dbReference type="SUPFAM" id="SSF52402">
    <property type="entry name" value="Adenine nucleotide alpha hydrolases-like"/>
    <property type="match status" value="1"/>
</dbReference>
<feature type="compositionally biased region" description="Basic and acidic residues" evidence="1">
    <location>
        <begin position="411"/>
        <end position="424"/>
    </location>
</feature>
<proteinExistence type="predicted"/>
<reference evidence="2 3" key="1">
    <citation type="submission" date="2017-06" db="EMBL/GenBank/DDBJ databases">
        <authorList>
            <person name="Kim H.J."/>
            <person name="Triplett B.A."/>
        </authorList>
    </citation>
    <scope>NUCLEOTIDE SEQUENCE [LARGE SCALE GENOMIC DNA]</scope>
    <source>
        <strain evidence="2 3">DSM 13116</strain>
    </source>
</reference>
<evidence type="ECO:0000256" key="1">
    <source>
        <dbReference type="SAM" id="MobiDB-lite"/>
    </source>
</evidence>
<evidence type="ECO:0000313" key="2">
    <source>
        <dbReference type="EMBL" id="SNS11580.1"/>
    </source>
</evidence>
<dbReference type="RefSeq" id="WP_089275009.1">
    <property type="nucleotide sequence ID" value="NZ_FZOC01000006.1"/>
</dbReference>
<keyword evidence="2" id="KW-0808">Transferase</keyword>
<accession>A0A239BUJ9</accession>
<dbReference type="Proteomes" id="UP000198324">
    <property type="component" value="Unassembled WGS sequence"/>
</dbReference>
<evidence type="ECO:0000313" key="3">
    <source>
        <dbReference type="Proteomes" id="UP000198324"/>
    </source>
</evidence>